<evidence type="ECO:0000256" key="1">
    <source>
        <dbReference type="PROSITE-ProRule" id="PRU00267"/>
    </source>
</evidence>
<dbReference type="InterPro" id="IPR036910">
    <property type="entry name" value="HMG_box_dom_sf"/>
</dbReference>
<reference evidence="6" key="3">
    <citation type="submission" date="2025-04" db="UniProtKB">
        <authorList>
            <consortium name="RefSeq"/>
        </authorList>
    </citation>
    <scope>IDENTIFICATION</scope>
    <source>
        <strain evidence="6">Nigerian</strain>
        <tissue evidence="6">Liver and blood</tissue>
    </source>
</reference>
<dbReference type="SMART" id="SM00398">
    <property type="entry name" value="HMG"/>
    <property type="match status" value="1"/>
</dbReference>
<dbReference type="Xenbase" id="XB-GENE-22068026">
    <property type="gene designation" value="meiosin"/>
</dbReference>
<keyword evidence="1" id="KW-0539">Nucleus</keyword>
<dbReference type="GeneTree" id="ENSGT00940000175813"/>
<feature type="DNA-binding region" description="HMG box" evidence="1">
    <location>
        <begin position="340"/>
        <end position="389"/>
    </location>
</feature>
<evidence type="ECO:0000313" key="5">
    <source>
        <dbReference type="Proteomes" id="UP000008143"/>
    </source>
</evidence>
<evidence type="ECO:0000313" key="7">
    <source>
        <dbReference type="Xenbase" id="XB-GENE-22068026"/>
    </source>
</evidence>
<name>A0A803JY72_XENTR</name>
<protein>
    <submittedName>
        <fullName evidence="6">Basic helix-loop-helix and HMG box domain-containing protein 1</fullName>
    </submittedName>
    <submittedName>
        <fullName evidence="4">Meiosis initiator</fullName>
    </submittedName>
</protein>
<gene>
    <name evidence="4 7" type="primary">meiosin</name>
    <name evidence="6" type="synonym">bhmg1</name>
</gene>
<dbReference type="OMA" id="RKKCVNG"/>
<sequence>MGPREEPRRSREKGSLDLEVLVRALPGGQMPNKGGQRILLHVLSYIEFLQGRIWDEQKRHISTTSPQVSYLPVRSFGNACNVTPMQQKSHRQPQKPRKCGFLKEHCGPTLKSHQPLSVSAYKGTKLWSPVKDREKKRFFEGFDAQFGMNVKEKQRQKLVPYHSPSSSDNGDNGPWLLSISLSPNCPEAINLQKTPTITAVQLGLSPSLLSPPTEHFQQSISSPVLFEDVFLSSSFSPDSQKSLHLSTFSVDHSYQSQSEISTDTDYWRHFNQPEHDNITELHRHQGGRRKGRARRMLVYTSLSNEDSNLNSSFSPHAKRRRRGRKGKSGRKCAPQSQRFRKKCVNGFIMFCRVNRRPYLSAHPGTASTTATKELAELWREMSAQERHPYCVKAIQYSILHGRMVKQCSPGLSQDNLSSPEPLSVLLAKRN</sequence>
<dbReference type="Proteomes" id="UP000008143">
    <property type="component" value="Chromosome 8"/>
</dbReference>
<dbReference type="CDD" id="cd21977">
    <property type="entry name" value="HMG-box_BHMG1"/>
    <property type="match status" value="1"/>
</dbReference>
<dbReference type="PANTHER" id="PTHR47658:SF1">
    <property type="entry name" value="MEIOSIS INITIATOR PROTEIN"/>
    <property type="match status" value="1"/>
</dbReference>
<dbReference type="PROSITE" id="PS50118">
    <property type="entry name" value="HMG_BOX_2"/>
    <property type="match status" value="1"/>
</dbReference>
<accession>A0A803JY72</accession>
<dbReference type="SUPFAM" id="SSF47095">
    <property type="entry name" value="HMG-box"/>
    <property type="match status" value="1"/>
</dbReference>
<dbReference type="Gene3D" id="1.10.30.10">
    <property type="entry name" value="High mobility group box domain"/>
    <property type="match status" value="1"/>
</dbReference>
<dbReference type="GO" id="GO:0003677">
    <property type="term" value="F:DNA binding"/>
    <property type="evidence" value="ECO:0007669"/>
    <property type="project" value="UniProtKB-UniRule"/>
</dbReference>
<dbReference type="Pfam" id="PF00505">
    <property type="entry name" value="HMG_box"/>
    <property type="match status" value="1"/>
</dbReference>
<feature type="region of interest" description="Disordered" evidence="2">
    <location>
        <begin position="305"/>
        <end position="335"/>
    </location>
</feature>
<dbReference type="GeneID" id="105948278"/>
<feature type="compositionally biased region" description="Low complexity" evidence="2">
    <location>
        <begin position="305"/>
        <end position="314"/>
    </location>
</feature>
<evidence type="ECO:0000256" key="2">
    <source>
        <dbReference type="SAM" id="MobiDB-lite"/>
    </source>
</evidence>
<evidence type="ECO:0000313" key="6">
    <source>
        <dbReference type="RefSeq" id="XP_012825164.1"/>
    </source>
</evidence>
<feature type="compositionally biased region" description="Basic residues" evidence="2">
    <location>
        <begin position="316"/>
        <end position="330"/>
    </location>
</feature>
<reference evidence="4" key="1">
    <citation type="journal article" date="2010" name="Science">
        <title>The genome of the Western clawed frog Xenopus tropicalis.</title>
        <authorList>
            <person name="Hellsten U."/>
            <person name="Harland R.M."/>
            <person name="Gilchrist M.J."/>
            <person name="Hendrix D."/>
            <person name="Jurka J."/>
            <person name="Kapitonov V."/>
            <person name="Ovcharenko I."/>
            <person name="Putnam N.H."/>
            <person name="Shu S."/>
            <person name="Taher L."/>
            <person name="Blitz I.L."/>
            <person name="Blumberg B."/>
            <person name="Dichmann D.S."/>
            <person name="Dubchak I."/>
            <person name="Amaya E."/>
            <person name="Detter J.C."/>
            <person name="Fletcher R."/>
            <person name="Gerhard D.S."/>
            <person name="Goodstein D."/>
            <person name="Graves T."/>
            <person name="Grigoriev I.V."/>
            <person name="Grimwood J."/>
            <person name="Kawashima T."/>
            <person name="Lindquist E."/>
            <person name="Lucas S.M."/>
            <person name="Mead P.E."/>
            <person name="Mitros T."/>
            <person name="Ogino H."/>
            <person name="Ohta Y."/>
            <person name="Poliakov A.V."/>
            <person name="Pollet N."/>
            <person name="Robert J."/>
            <person name="Salamov A."/>
            <person name="Sater A.K."/>
            <person name="Schmutz J."/>
            <person name="Terry A."/>
            <person name="Vize P.D."/>
            <person name="Warren W.C."/>
            <person name="Wells D."/>
            <person name="Wills A."/>
            <person name="Wilson R.K."/>
            <person name="Zimmerman L.B."/>
            <person name="Zorn A.M."/>
            <person name="Grainger R."/>
            <person name="Grammer T."/>
            <person name="Khokha M.K."/>
            <person name="Richardson P.M."/>
            <person name="Rokhsar D.S."/>
        </authorList>
    </citation>
    <scope>NUCLEOTIDE SEQUENCE [LARGE SCALE GENOMIC DNA]</scope>
    <source>
        <strain evidence="4">Nigerian</strain>
    </source>
</reference>
<dbReference type="KEGG" id="xtr:105948278"/>
<dbReference type="PANTHER" id="PTHR47658">
    <property type="entry name" value="HIGH MOBILITY GROUP B PROTEIN 12-RELATED"/>
    <property type="match status" value="1"/>
</dbReference>
<dbReference type="CTD" id="388553"/>
<keyword evidence="5" id="KW-1185">Reference proteome</keyword>
<proteinExistence type="predicted"/>
<reference evidence="4" key="2">
    <citation type="submission" date="2021-03" db="UniProtKB">
        <authorList>
            <consortium name="Ensembl"/>
        </authorList>
    </citation>
    <scope>IDENTIFICATION</scope>
</reference>
<dbReference type="AGR" id="Xenbase:XB-GENE-22068026"/>
<organism evidence="4">
    <name type="scientific">Xenopus tropicalis</name>
    <name type="common">Western clawed frog</name>
    <name type="synonym">Silurana tropicalis</name>
    <dbReference type="NCBI Taxonomy" id="8364"/>
    <lineage>
        <taxon>Eukaryota</taxon>
        <taxon>Metazoa</taxon>
        <taxon>Chordata</taxon>
        <taxon>Craniata</taxon>
        <taxon>Vertebrata</taxon>
        <taxon>Euteleostomi</taxon>
        <taxon>Amphibia</taxon>
        <taxon>Batrachia</taxon>
        <taxon>Anura</taxon>
        <taxon>Pipoidea</taxon>
        <taxon>Pipidae</taxon>
        <taxon>Xenopodinae</taxon>
        <taxon>Xenopus</taxon>
        <taxon>Silurana</taxon>
    </lineage>
</organism>
<evidence type="ECO:0000313" key="4">
    <source>
        <dbReference type="Ensembl" id="ENSXETP00000112966"/>
    </source>
</evidence>
<dbReference type="OrthoDB" id="1919336at2759"/>
<evidence type="ECO:0000259" key="3">
    <source>
        <dbReference type="PROSITE" id="PS50118"/>
    </source>
</evidence>
<dbReference type="InterPro" id="IPR009071">
    <property type="entry name" value="HMG_box_dom"/>
</dbReference>
<dbReference type="AlphaFoldDB" id="A0A803JY72"/>
<keyword evidence="1" id="KW-0238">DNA-binding</keyword>
<dbReference type="RefSeq" id="XP_012825164.1">
    <property type="nucleotide sequence ID" value="XM_012969710.3"/>
</dbReference>
<feature type="domain" description="HMG box" evidence="3">
    <location>
        <begin position="340"/>
        <end position="389"/>
    </location>
</feature>
<dbReference type="GO" id="GO:0005634">
    <property type="term" value="C:nucleus"/>
    <property type="evidence" value="ECO:0007669"/>
    <property type="project" value="UniProtKB-UniRule"/>
</dbReference>
<dbReference type="Ensembl" id="ENSXETT00000106830">
    <property type="protein sequence ID" value="ENSXETP00000112966"/>
    <property type="gene ID" value="ENSXETG00000048668"/>
</dbReference>